<evidence type="ECO:0000256" key="3">
    <source>
        <dbReference type="ARBA" id="ARBA00022553"/>
    </source>
</evidence>
<dbReference type="PROSITE" id="PS50109">
    <property type="entry name" value="HIS_KIN"/>
    <property type="match status" value="1"/>
</dbReference>
<dbReference type="Pfam" id="PF13426">
    <property type="entry name" value="PAS_9"/>
    <property type="match status" value="1"/>
</dbReference>
<dbReference type="SUPFAM" id="SSF55785">
    <property type="entry name" value="PYP-like sensor domain (PAS domain)"/>
    <property type="match status" value="3"/>
</dbReference>
<dbReference type="EC" id="2.7.13.3" evidence="2"/>
<dbReference type="PANTHER" id="PTHR43304">
    <property type="entry name" value="PHYTOCHROME-LIKE PROTEIN CPH1"/>
    <property type="match status" value="1"/>
</dbReference>
<reference evidence="11" key="1">
    <citation type="journal article" date="2020" name="mSystems">
        <title>Genome- and Community-Level Interaction Insights into Carbon Utilization and Element Cycling Functions of Hydrothermarchaeota in Hydrothermal Sediment.</title>
        <authorList>
            <person name="Zhou Z."/>
            <person name="Liu Y."/>
            <person name="Xu W."/>
            <person name="Pan J."/>
            <person name="Luo Z.H."/>
            <person name="Li M."/>
        </authorList>
    </citation>
    <scope>NUCLEOTIDE SEQUENCE [LARGE SCALE GENOMIC DNA]</scope>
    <source>
        <strain evidence="11">SpSt-1182</strain>
    </source>
</reference>
<feature type="compositionally biased region" description="Low complexity" evidence="7">
    <location>
        <begin position="14"/>
        <end position="25"/>
    </location>
</feature>
<dbReference type="CDD" id="cd00130">
    <property type="entry name" value="PAS"/>
    <property type="match status" value="2"/>
</dbReference>
<evidence type="ECO:0000259" key="10">
    <source>
        <dbReference type="PROSITE" id="PS50113"/>
    </source>
</evidence>
<keyword evidence="6" id="KW-0175">Coiled coil</keyword>
<dbReference type="InterPro" id="IPR000014">
    <property type="entry name" value="PAS"/>
</dbReference>
<accession>A0A7V0XG70</accession>
<dbReference type="InterPro" id="IPR036097">
    <property type="entry name" value="HisK_dim/P_sf"/>
</dbReference>
<keyword evidence="5" id="KW-0418">Kinase</keyword>
<comment type="caution">
    <text evidence="11">The sequence shown here is derived from an EMBL/GenBank/DDBJ whole genome shotgun (WGS) entry which is preliminary data.</text>
</comment>
<dbReference type="SUPFAM" id="SSF55874">
    <property type="entry name" value="ATPase domain of HSP90 chaperone/DNA topoisomerase II/histidine kinase"/>
    <property type="match status" value="1"/>
</dbReference>
<dbReference type="SUPFAM" id="SSF55781">
    <property type="entry name" value="GAF domain-like"/>
    <property type="match status" value="1"/>
</dbReference>
<evidence type="ECO:0000256" key="1">
    <source>
        <dbReference type="ARBA" id="ARBA00000085"/>
    </source>
</evidence>
<dbReference type="GO" id="GO:0000155">
    <property type="term" value="F:phosphorelay sensor kinase activity"/>
    <property type="evidence" value="ECO:0007669"/>
    <property type="project" value="InterPro"/>
</dbReference>
<dbReference type="InterPro" id="IPR003018">
    <property type="entry name" value="GAF"/>
</dbReference>
<dbReference type="InterPro" id="IPR029016">
    <property type="entry name" value="GAF-like_dom_sf"/>
</dbReference>
<comment type="catalytic activity">
    <reaction evidence="1">
        <text>ATP + protein L-histidine = ADP + protein N-phospho-L-histidine.</text>
        <dbReference type="EC" id="2.7.13.3"/>
    </reaction>
</comment>
<dbReference type="SMART" id="SM00388">
    <property type="entry name" value="HisKA"/>
    <property type="match status" value="1"/>
</dbReference>
<dbReference type="SUPFAM" id="SSF47384">
    <property type="entry name" value="Homodimeric domain of signal transducing histidine kinase"/>
    <property type="match status" value="1"/>
</dbReference>
<proteinExistence type="predicted"/>
<dbReference type="Pfam" id="PF08448">
    <property type="entry name" value="PAS_4"/>
    <property type="match status" value="2"/>
</dbReference>
<dbReference type="SMART" id="SM00091">
    <property type="entry name" value="PAS"/>
    <property type="match status" value="3"/>
</dbReference>
<dbReference type="CDD" id="cd16921">
    <property type="entry name" value="HATPase_FilI-like"/>
    <property type="match status" value="1"/>
</dbReference>
<evidence type="ECO:0000256" key="7">
    <source>
        <dbReference type="SAM" id="MobiDB-lite"/>
    </source>
</evidence>
<dbReference type="InterPro" id="IPR003661">
    <property type="entry name" value="HisK_dim/P_dom"/>
</dbReference>
<feature type="coiled-coil region" evidence="6">
    <location>
        <begin position="281"/>
        <end position="308"/>
    </location>
</feature>
<evidence type="ECO:0000256" key="2">
    <source>
        <dbReference type="ARBA" id="ARBA00012438"/>
    </source>
</evidence>
<dbReference type="InterPro" id="IPR052162">
    <property type="entry name" value="Sensor_kinase/Photoreceptor"/>
</dbReference>
<dbReference type="InterPro" id="IPR000700">
    <property type="entry name" value="PAS-assoc_C"/>
</dbReference>
<dbReference type="InterPro" id="IPR036890">
    <property type="entry name" value="HATPase_C_sf"/>
</dbReference>
<sequence>MKHRSSKPVRRGRPANSAEAEAASAVTARPAAGAELMDEALHDARARYRAVFEHVGQTITVTDRHGTLLDVNGRAFDILGYRPEELIGRNLATLPVMSVKARLKLARTFLARMAGRNLSYDEVEFTSRTGDVRVGRIVPKLLRDKHGRISGEVAIIADVTEEKRAAAALRESEERYRAVVDNVGIGISLIGPDMRVLQLNRRMREWYPGVVENERPFCYRAFRDPPRDTPCPDCATRCAFEDGKVHEGEVESLVGGRSRTHRVVASPILDRQGWVAAVIEMVEDITERRETEEALRESEERYRELFENTRDLVQSVRPDGGIDFVNQAWLDTLGYTEQEAAGLKLWDIIHPDSVAHCAEVFGRVLQGERVERVEAEFRAKDGRRVVLEGSASAKFEDGKCVRTRALFHDITERKRAEEALRHRLGLEQLFADVSSRFVSNDIGSWDESAEEALAEIGEFAGVDRCYLFRFSADNAWMTNTHEWCAPGIESQKEQLQQVPVSEFEWLASRLRVGQMACVPSVREMPMEARLERSWLIEHGIRSLLLLPLRVGGRTLGFIGFDSCRVEKRWSDDDIILLRTIGEVLAGALARREAEEALAARGAELERSNRELEEFAYVASHDLQEPLRMVGSYTELLARRYRDRLDEEANEFIAYAVDGVQRMQGLINDLLTYSRVGSRGREPEPTDSNAVLARALKNLELAIEDAGAEVEHDDLPEVMADPRQFEQLLQNLLGNAVKYRGSEPPRIRVAAERRNGCWEFSVRDNGIGIDPSYAERVFVVFQRLHGRDEYQGNGIGLSVCKRIVERHGGRIWFESEPGQGTTFHFTLPADRAPKTDHATGGPEAAPAPTGGNN</sequence>
<feature type="region of interest" description="Disordered" evidence="7">
    <location>
        <begin position="828"/>
        <end position="852"/>
    </location>
</feature>
<feature type="region of interest" description="Disordered" evidence="7">
    <location>
        <begin position="1"/>
        <end position="25"/>
    </location>
</feature>
<dbReference type="PROSITE" id="PS50113">
    <property type="entry name" value="PAC"/>
    <property type="match status" value="3"/>
</dbReference>
<evidence type="ECO:0000259" key="9">
    <source>
        <dbReference type="PROSITE" id="PS50112"/>
    </source>
</evidence>
<dbReference type="Pfam" id="PF01590">
    <property type="entry name" value="GAF"/>
    <property type="match status" value="1"/>
</dbReference>
<keyword evidence="3" id="KW-0597">Phosphoprotein</keyword>
<keyword evidence="4" id="KW-0808">Transferase</keyword>
<dbReference type="PRINTS" id="PR00344">
    <property type="entry name" value="BCTRLSENSOR"/>
</dbReference>
<evidence type="ECO:0000256" key="5">
    <source>
        <dbReference type="ARBA" id="ARBA00022777"/>
    </source>
</evidence>
<dbReference type="InterPro" id="IPR004358">
    <property type="entry name" value="Sig_transdc_His_kin-like_C"/>
</dbReference>
<dbReference type="Gene3D" id="3.30.565.10">
    <property type="entry name" value="Histidine kinase-like ATPase, C-terminal domain"/>
    <property type="match status" value="1"/>
</dbReference>
<feature type="compositionally biased region" description="Basic residues" evidence="7">
    <location>
        <begin position="1"/>
        <end position="13"/>
    </location>
</feature>
<feature type="domain" description="PAS" evidence="9">
    <location>
        <begin position="298"/>
        <end position="368"/>
    </location>
</feature>
<gene>
    <name evidence="11" type="ORF">ENN51_09225</name>
</gene>
<dbReference type="InterPro" id="IPR035965">
    <property type="entry name" value="PAS-like_dom_sf"/>
</dbReference>
<dbReference type="Pfam" id="PF02518">
    <property type="entry name" value="HATPase_c"/>
    <property type="match status" value="1"/>
</dbReference>
<dbReference type="SMART" id="SM00065">
    <property type="entry name" value="GAF"/>
    <property type="match status" value="1"/>
</dbReference>
<dbReference type="InterPro" id="IPR003594">
    <property type="entry name" value="HATPase_dom"/>
</dbReference>
<organism evidence="11">
    <name type="scientific">candidate division WOR-3 bacterium</name>
    <dbReference type="NCBI Taxonomy" id="2052148"/>
    <lineage>
        <taxon>Bacteria</taxon>
        <taxon>Bacteria division WOR-3</taxon>
    </lineage>
</organism>
<dbReference type="SMART" id="SM00387">
    <property type="entry name" value="HATPase_c"/>
    <property type="match status" value="1"/>
</dbReference>
<evidence type="ECO:0000313" key="11">
    <source>
        <dbReference type="EMBL" id="HDR00447.1"/>
    </source>
</evidence>
<evidence type="ECO:0000256" key="4">
    <source>
        <dbReference type="ARBA" id="ARBA00022679"/>
    </source>
</evidence>
<dbReference type="SMART" id="SM00086">
    <property type="entry name" value="PAC"/>
    <property type="match status" value="3"/>
</dbReference>
<feature type="domain" description="PAC" evidence="10">
    <location>
        <begin position="119"/>
        <end position="171"/>
    </location>
</feature>
<dbReference type="Gene3D" id="3.30.450.20">
    <property type="entry name" value="PAS domain"/>
    <property type="match status" value="3"/>
</dbReference>
<name>A0A7V0XG70_UNCW3</name>
<evidence type="ECO:0000259" key="8">
    <source>
        <dbReference type="PROSITE" id="PS50109"/>
    </source>
</evidence>
<evidence type="ECO:0000256" key="6">
    <source>
        <dbReference type="SAM" id="Coils"/>
    </source>
</evidence>
<dbReference type="Gene3D" id="1.10.287.130">
    <property type="match status" value="1"/>
</dbReference>
<dbReference type="PANTHER" id="PTHR43304:SF1">
    <property type="entry name" value="PAC DOMAIN-CONTAINING PROTEIN"/>
    <property type="match status" value="1"/>
</dbReference>
<dbReference type="Proteomes" id="UP000885672">
    <property type="component" value="Unassembled WGS sequence"/>
</dbReference>
<dbReference type="FunFam" id="3.30.565.10:FF:000006">
    <property type="entry name" value="Sensor histidine kinase WalK"/>
    <property type="match status" value="1"/>
</dbReference>
<feature type="domain" description="PAC" evidence="10">
    <location>
        <begin position="371"/>
        <end position="422"/>
    </location>
</feature>
<feature type="domain" description="Histidine kinase" evidence="8">
    <location>
        <begin position="617"/>
        <end position="830"/>
    </location>
</feature>
<dbReference type="EMBL" id="DSBX01000353">
    <property type="protein sequence ID" value="HDR00447.1"/>
    <property type="molecule type" value="Genomic_DNA"/>
</dbReference>
<dbReference type="CDD" id="cd00082">
    <property type="entry name" value="HisKA"/>
    <property type="match status" value="1"/>
</dbReference>
<feature type="domain" description="PAS" evidence="9">
    <location>
        <begin position="44"/>
        <end position="91"/>
    </location>
</feature>
<feature type="domain" description="PAC" evidence="10">
    <location>
        <begin position="244"/>
        <end position="297"/>
    </location>
</feature>
<dbReference type="AlphaFoldDB" id="A0A7V0XG70"/>
<dbReference type="InterPro" id="IPR005467">
    <property type="entry name" value="His_kinase_dom"/>
</dbReference>
<dbReference type="Pfam" id="PF00512">
    <property type="entry name" value="HisKA"/>
    <property type="match status" value="1"/>
</dbReference>
<feature type="compositionally biased region" description="Low complexity" evidence="7">
    <location>
        <begin position="837"/>
        <end position="852"/>
    </location>
</feature>
<dbReference type="Gene3D" id="3.30.450.40">
    <property type="match status" value="1"/>
</dbReference>
<dbReference type="PROSITE" id="PS50112">
    <property type="entry name" value="PAS"/>
    <property type="match status" value="2"/>
</dbReference>
<dbReference type="InterPro" id="IPR013656">
    <property type="entry name" value="PAS_4"/>
</dbReference>
<dbReference type="InterPro" id="IPR001610">
    <property type="entry name" value="PAC"/>
</dbReference>
<dbReference type="NCBIfam" id="TIGR00229">
    <property type="entry name" value="sensory_box"/>
    <property type="match status" value="2"/>
</dbReference>
<protein>
    <recommendedName>
        <fullName evidence="2">histidine kinase</fullName>
        <ecNumber evidence="2">2.7.13.3</ecNumber>
    </recommendedName>
</protein>